<dbReference type="Proteomes" id="UP001239111">
    <property type="component" value="Chromosome 3"/>
</dbReference>
<sequence length="490" mass="55717">MKFLFLTLCFTLSFEFSVGGILQSKLAVPLTPGDEECNYGDRSISREECNNLCLYHTLGLGMVRGFCFNGSCRCEWQEPDPLEFDHAQRSTKIFSTKGKFSPKFGERFAWSWFRKKQEPVKLECRNPVRYEQNPCQRRPTPECPHITQPNVPSKCAEEGFGKPMKRKRKWLIFPIGPKVIKQKPSNCDPPPCPRELSFKEYIFGPEEPLPDPLTCRAAWKYMQSCNAPDERLNDPSYQLTPGDVMLHTSKPIYERFKVTEPKPKSPPPYRAPVAVFCKRLSDTISGVNCYDARPSRTEPCVPDICPVHSQPSYTEEQGFRLPYEELRAPTPRRRYLACDRGIHEDEVQPPVRRESLPERPLWGLPPAHSNDCCGAHEPSAAQLREAVLRGAGILADAKATCRKTIEIKPAKTDGDEDEEFQLPAECKLSRNSEKWKAEAAARMEMDRKRHEANMSSRQCAEKSEPSTEAEVSAPAEGSGDKNDEKEKKDK</sequence>
<proteinExistence type="predicted"/>
<evidence type="ECO:0000313" key="2">
    <source>
        <dbReference type="Proteomes" id="UP001239111"/>
    </source>
</evidence>
<dbReference type="EMBL" id="CM056743">
    <property type="protein sequence ID" value="KAJ8670391.1"/>
    <property type="molecule type" value="Genomic_DNA"/>
</dbReference>
<name>A0ACC2NIE2_9HYME</name>
<reference evidence="1" key="1">
    <citation type="submission" date="2023-04" db="EMBL/GenBank/DDBJ databases">
        <title>A chromosome-level genome assembly of the parasitoid wasp Eretmocerus hayati.</title>
        <authorList>
            <person name="Zhong Y."/>
            <person name="Liu S."/>
            <person name="Liu Y."/>
        </authorList>
    </citation>
    <scope>NUCLEOTIDE SEQUENCE</scope>
    <source>
        <strain evidence="1">ZJU_SS_LIU_2023</strain>
    </source>
</reference>
<protein>
    <submittedName>
        <fullName evidence="1">Uncharacterized protein</fullName>
    </submittedName>
</protein>
<comment type="caution">
    <text evidence="1">The sequence shown here is derived from an EMBL/GenBank/DDBJ whole genome shotgun (WGS) entry which is preliminary data.</text>
</comment>
<gene>
    <name evidence="1" type="ORF">QAD02_001650</name>
</gene>
<organism evidence="1 2">
    <name type="scientific">Eretmocerus hayati</name>
    <dbReference type="NCBI Taxonomy" id="131215"/>
    <lineage>
        <taxon>Eukaryota</taxon>
        <taxon>Metazoa</taxon>
        <taxon>Ecdysozoa</taxon>
        <taxon>Arthropoda</taxon>
        <taxon>Hexapoda</taxon>
        <taxon>Insecta</taxon>
        <taxon>Pterygota</taxon>
        <taxon>Neoptera</taxon>
        <taxon>Endopterygota</taxon>
        <taxon>Hymenoptera</taxon>
        <taxon>Apocrita</taxon>
        <taxon>Proctotrupomorpha</taxon>
        <taxon>Chalcidoidea</taxon>
        <taxon>Aphelinidae</taxon>
        <taxon>Aphelininae</taxon>
        <taxon>Eretmocerus</taxon>
    </lineage>
</organism>
<evidence type="ECO:0000313" key="1">
    <source>
        <dbReference type="EMBL" id="KAJ8670391.1"/>
    </source>
</evidence>
<accession>A0ACC2NIE2</accession>
<keyword evidence="2" id="KW-1185">Reference proteome</keyword>